<evidence type="ECO:0000313" key="8">
    <source>
        <dbReference type="Proteomes" id="UP001597218"/>
    </source>
</evidence>
<reference evidence="8" key="1">
    <citation type="journal article" date="2019" name="Int. J. Syst. Evol. Microbiol.">
        <title>The Global Catalogue of Microorganisms (GCM) 10K type strain sequencing project: providing services to taxonomists for standard genome sequencing and annotation.</title>
        <authorList>
            <consortium name="The Broad Institute Genomics Platform"/>
            <consortium name="The Broad Institute Genome Sequencing Center for Infectious Disease"/>
            <person name="Wu L."/>
            <person name="Ma J."/>
        </authorList>
    </citation>
    <scope>NUCLEOTIDE SEQUENCE [LARGE SCALE GENOMIC DNA]</scope>
    <source>
        <strain evidence="8">CGMCC 4.7177</strain>
    </source>
</reference>
<evidence type="ECO:0000259" key="6">
    <source>
        <dbReference type="Pfam" id="PF22819"/>
    </source>
</evidence>
<dbReference type="InterPro" id="IPR001940">
    <property type="entry name" value="Peptidase_S1C"/>
</dbReference>
<evidence type="ECO:0000256" key="3">
    <source>
        <dbReference type="ARBA" id="ARBA00022825"/>
    </source>
</evidence>
<comment type="caution">
    <text evidence="7">The sequence shown here is derived from an EMBL/GenBank/DDBJ whole genome shotgun (WGS) entry which is preliminary data.</text>
</comment>
<name>A0ABW4SF04_9BACL</name>
<keyword evidence="8" id="KW-1185">Reference proteome</keyword>
<dbReference type="PRINTS" id="PR00834">
    <property type="entry name" value="PROTEASES2C"/>
</dbReference>
<accession>A0ABW4SF04</accession>
<evidence type="ECO:0000256" key="4">
    <source>
        <dbReference type="SAM" id="Phobius"/>
    </source>
</evidence>
<keyword evidence="4" id="KW-0472">Membrane</keyword>
<feature type="domain" description="Zinc-ribbon" evidence="5">
    <location>
        <begin position="2"/>
        <end position="24"/>
    </location>
</feature>
<evidence type="ECO:0000313" key="7">
    <source>
        <dbReference type="EMBL" id="MFD1928008.1"/>
    </source>
</evidence>
<dbReference type="Gene3D" id="2.40.10.120">
    <property type="match status" value="1"/>
</dbReference>
<protein>
    <submittedName>
        <fullName evidence="7">Trypsin-like peptidase domain-containing protein</fullName>
    </submittedName>
</protein>
<dbReference type="Pfam" id="PF13240">
    <property type="entry name" value="Zn_Ribbon_1"/>
    <property type="match status" value="1"/>
</dbReference>
<keyword evidence="2" id="KW-0378">Hydrolase</keyword>
<dbReference type="PANTHER" id="PTHR43343:SF3">
    <property type="entry name" value="PROTEASE DO-LIKE 8, CHLOROPLASTIC"/>
    <property type="match status" value="1"/>
</dbReference>
<sequence length="447" mass="50959">MFCRECGKEYVDSAHFCENCGTKIEQNKQSPSRKWLISGLLFSLLCIAGISYLFIQVWPKNEIQVIDNETIVAPKETLFIAPEKKEVIKPISTVINEKDKTIVIKESMPKVFTIFTEDGFGSGFLYKKGGFIITNAHVVVGYTDVVVRNSNGIDTPGKVIGISDKSDIALIYAQDYVHIDPLLTELKESEIGTEVIAIGSPQGFENTASIGYLTGIGRNIEYGFTYDNTYQIDALIDQGSSGGPLIDAKSGKVIGINSLLYTKNVGIGFSIPMYSVLDLVNSWADSPMTEQQVYGKFDVYDDYTYFEDDYNNDSFDDEYVEEYESDIIYDEYSLEYFILNYRDSYEMALEYEEFYWIEDMILPSSTAYFELLDYIEEISSKGMTFEFIENTVLDISYQGDYAIVTTFEVFEFISASGEYSLHERTKEYTVVYDDNGFYRISDIYIYE</sequence>
<dbReference type="Pfam" id="PF13365">
    <property type="entry name" value="Trypsin_2"/>
    <property type="match status" value="1"/>
</dbReference>
<dbReference type="Pfam" id="PF22819">
    <property type="entry name" value="TcaA_5th"/>
    <property type="match status" value="1"/>
</dbReference>
<dbReference type="RefSeq" id="WP_381536982.1">
    <property type="nucleotide sequence ID" value="NZ_JBHUGI010000024.1"/>
</dbReference>
<keyword evidence="3" id="KW-0720">Serine protease</keyword>
<proteinExistence type="predicted"/>
<dbReference type="InterPro" id="IPR054528">
    <property type="entry name" value="TcaA_5th"/>
</dbReference>
<dbReference type="InterPro" id="IPR009003">
    <property type="entry name" value="Peptidase_S1_PA"/>
</dbReference>
<keyword evidence="4" id="KW-0812">Transmembrane</keyword>
<organism evidence="7 8">
    <name type="scientific">Sporosarcina siberiensis</name>
    <dbReference type="NCBI Taxonomy" id="1365606"/>
    <lineage>
        <taxon>Bacteria</taxon>
        <taxon>Bacillati</taxon>
        <taxon>Bacillota</taxon>
        <taxon>Bacilli</taxon>
        <taxon>Bacillales</taxon>
        <taxon>Caryophanaceae</taxon>
        <taxon>Sporosarcina</taxon>
    </lineage>
</organism>
<dbReference type="PANTHER" id="PTHR43343">
    <property type="entry name" value="PEPTIDASE S12"/>
    <property type="match status" value="1"/>
</dbReference>
<dbReference type="SUPFAM" id="SSF50494">
    <property type="entry name" value="Trypsin-like serine proteases"/>
    <property type="match status" value="1"/>
</dbReference>
<feature type="transmembrane region" description="Helical" evidence="4">
    <location>
        <begin position="35"/>
        <end position="55"/>
    </location>
</feature>
<gene>
    <name evidence="7" type="ORF">ACFSFY_08050</name>
</gene>
<evidence type="ECO:0000259" key="5">
    <source>
        <dbReference type="Pfam" id="PF13240"/>
    </source>
</evidence>
<feature type="domain" description="TcaA protein NTF2-like" evidence="6">
    <location>
        <begin position="334"/>
        <end position="443"/>
    </location>
</feature>
<dbReference type="Proteomes" id="UP001597218">
    <property type="component" value="Unassembled WGS sequence"/>
</dbReference>
<dbReference type="InterPro" id="IPR026870">
    <property type="entry name" value="Zinc_ribbon_dom"/>
</dbReference>
<evidence type="ECO:0000256" key="2">
    <source>
        <dbReference type="ARBA" id="ARBA00022801"/>
    </source>
</evidence>
<dbReference type="EMBL" id="JBHUGI010000024">
    <property type="protein sequence ID" value="MFD1928008.1"/>
    <property type="molecule type" value="Genomic_DNA"/>
</dbReference>
<keyword evidence="4" id="KW-1133">Transmembrane helix</keyword>
<dbReference type="InterPro" id="IPR051201">
    <property type="entry name" value="Chloro_Bact_Ser_Proteases"/>
</dbReference>
<evidence type="ECO:0000256" key="1">
    <source>
        <dbReference type="ARBA" id="ARBA00022670"/>
    </source>
</evidence>
<keyword evidence="1" id="KW-0645">Protease</keyword>